<evidence type="ECO:0000256" key="1">
    <source>
        <dbReference type="SAM" id="MobiDB-lite"/>
    </source>
</evidence>
<protein>
    <submittedName>
        <fullName evidence="2">Uncharacterized protein</fullName>
    </submittedName>
</protein>
<dbReference type="EMBL" id="MU154557">
    <property type="protein sequence ID" value="KAF9495950.1"/>
    <property type="molecule type" value="Genomic_DNA"/>
</dbReference>
<dbReference type="AlphaFoldDB" id="A0A9P5ZXS2"/>
<keyword evidence="3" id="KW-1185">Reference proteome</keyword>
<proteinExistence type="predicted"/>
<comment type="caution">
    <text evidence="2">The sequence shown here is derived from an EMBL/GenBank/DDBJ whole genome shotgun (WGS) entry which is preliminary data.</text>
</comment>
<evidence type="ECO:0000313" key="2">
    <source>
        <dbReference type="EMBL" id="KAF9495950.1"/>
    </source>
</evidence>
<organism evidence="2 3">
    <name type="scientific">Pleurotus eryngii</name>
    <name type="common">Boletus of the steppes</name>
    <dbReference type="NCBI Taxonomy" id="5323"/>
    <lineage>
        <taxon>Eukaryota</taxon>
        <taxon>Fungi</taxon>
        <taxon>Dikarya</taxon>
        <taxon>Basidiomycota</taxon>
        <taxon>Agaricomycotina</taxon>
        <taxon>Agaricomycetes</taxon>
        <taxon>Agaricomycetidae</taxon>
        <taxon>Agaricales</taxon>
        <taxon>Pleurotineae</taxon>
        <taxon>Pleurotaceae</taxon>
        <taxon>Pleurotus</taxon>
    </lineage>
</organism>
<dbReference type="Proteomes" id="UP000807025">
    <property type="component" value="Unassembled WGS sequence"/>
</dbReference>
<evidence type="ECO:0000313" key="3">
    <source>
        <dbReference type="Proteomes" id="UP000807025"/>
    </source>
</evidence>
<sequence length="180" mass="19974">MGREQKFYNLDCPMYMYKYRPNGPVPWGPATRGGRFNSQVGASAPRPGRGGEGRWSLLGLQTKSEGNRTRRDTLVGLTERTGAEHVGTTPSVGHTLRGFDDPGYPSTPCLLTTGSLFPTPLHSTPRRSLQLFTLHSHCYTRLPNVSTNVHACKKSQDKQQHASHPSHPSHLTHPHLTSRR</sequence>
<gene>
    <name evidence="2" type="ORF">BDN71DRAFT_808953</name>
</gene>
<reference evidence="2" key="1">
    <citation type="submission" date="2020-11" db="EMBL/GenBank/DDBJ databases">
        <authorList>
            <consortium name="DOE Joint Genome Institute"/>
            <person name="Ahrendt S."/>
            <person name="Riley R."/>
            <person name="Andreopoulos W."/>
            <person name="Labutti K."/>
            <person name="Pangilinan J."/>
            <person name="Ruiz-Duenas F.J."/>
            <person name="Barrasa J.M."/>
            <person name="Sanchez-Garcia M."/>
            <person name="Camarero S."/>
            <person name="Miyauchi S."/>
            <person name="Serrano A."/>
            <person name="Linde D."/>
            <person name="Babiker R."/>
            <person name="Drula E."/>
            <person name="Ayuso-Fernandez I."/>
            <person name="Pacheco R."/>
            <person name="Padilla G."/>
            <person name="Ferreira P."/>
            <person name="Barriuso J."/>
            <person name="Kellner H."/>
            <person name="Castanera R."/>
            <person name="Alfaro M."/>
            <person name="Ramirez L."/>
            <person name="Pisabarro A.G."/>
            <person name="Kuo A."/>
            <person name="Tritt A."/>
            <person name="Lipzen A."/>
            <person name="He G."/>
            <person name="Yan M."/>
            <person name="Ng V."/>
            <person name="Cullen D."/>
            <person name="Martin F."/>
            <person name="Rosso M.-N."/>
            <person name="Henrissat B."/>
            <person name="Hibbett D."/>
            <person name="Martinez A.T."/>
            <person name="Grigoriev I.V."/>
        </authorList>
    </citation>
    <scope>NUCLEOTIDE SEQUENCE</scope>
    <source>
        <strain evidence="2">ATCC 90797</strain>
    </source>
</reference>
<feature type="compositionally biased region" description="Basic residues" evidence="1">
    <location>
        <begin position="170"/>
        <end position="180"/>
    </location>
</feature>
<accession>A0A9P5ZXS2</accession>
<name>A0A9P5ZXS2_PLEER</name>
<feature type="region of interest" description="Disordered" evidence="1">
    <location>
        <begin position="150"/>
        <end position="180"/>
    </location>
</feature>